<evidence type="ECO:0000259" key="1">
    <source>
        <dbReference type="Pfam" id="PF12697"/>
    </source>
</evidence>
<dbReference type="Pfam" id="PF12697">
    <property type="entry name" value="Abhydrolase_6"/>
    <property type="match status" value="1"/>
</dbReference>
<evidence type="ECO:0000313" key="3">
    <source>
        <dbReference type="Proteomes" id="UP001501697"/>
    </source>
</evidence>
<sequence>MTTIDDAPQRDLAIPDLDWHVFPPGTVRDRFAAPSGELARVTLGPESAPRVVLVPGVAGSKEDFVLMFPLFAAAGFRVESYDIAGHYESADAGPQHLSPPREHYDARLYLDDLVGILEDGDGPAHVLGYSYAGVLVQQALVGRPDLFRSLTLMAAPPAVGQVFRGVKHIGPVSDMPPHRAAGLILWGIKYNLNRTPPGRIAFVRERLGITVRASIDDIVAQMMDTPDYVEAVAATGIPKLIAVGHSDLWPTAQHAEYAERIGARLAVYDTGHAPCETAPHQLTRDMIAMFARE</sequence>
<dbReference type="Gene3D" id="3.40.50.1820">
    <property type="entry name" value="alpha/beta hydrolase"/>
    <property type="match status" value="1"/>
</dbReference>
<name>A0ABP6ZZ75_9MICO</name>
<proteinExistence type="predicted"/>
<accession>A0ABP6ZZ75</accession>
<comment type="caution">
    <text evidence="2">The sequence shown here is derived from an EMBL/GenBank/DDBJ whole genome shotgun (WGS) entry which is preliminary data.</text>
</comment>
<dbReference type="InterPro" id="IPR029058">
    <property type="entry name" value="AB_hydrolase_fold"/>
</dbReference>
<dbReference type="GO" id="GO:0016787">
    <property type="term" value="F:hydrolase activity"/>
    <property type="evidence" value="ECO:0007669"/>
    <property type="project" value="UniProtKB-KW"/>
</dbReference>
<organism evidence="2 3">
    <name type="scientific">Microbacterium awajiense</name>
    <dbReference type="NCBI Taxonomy" id="415214"/>
    <lineage>
        <taxon>Bacteria</taxon>
        <taxon>Bacillati</taxon>
        <taxon>Actinomycetota</taxon>
        <taxon>Actinomycetes</taxon>
        <taxon>Micrococcales</taxon>
        <taxon>Microbacteriaceae</taxon>
        <taxon>Microbacterium</taxon>
    </lineage>
</organism>
<dbReference type="InterPro" id="IPR000073">
    <property type="entry name" value="AB_hydrolase_1"/>
</dbReference>
<dbReference type="RefSeq" id="WP_344735795.1">
    <property type="nucleotide sequence ID" value="NZ_BAAAYU010000001.1"/>
</dbReference>
<gene>
    <name evidence="2" type="ORF">GCM10022200_00330</name>
</gene>
<dbReference type="EMBL" id="BAAAYU010000001">
    <property type="protein sequence ID" value="GAA3622154.1"/>
    <property type="molecule type" value="Genomic_DNA"/>
</dbReference>
<keyword evidence="2" id="KW-0378">Hydrolase</keyword>
<keyword evidence="3" id="KW-1185">Reference proteome</keyword>
<feature type="domain" description="AB hydrolase-1" evidence="1">
    <location>
        <begin position="51"/>
        <end position="282"/>
    </location>
</feature>
<reference evidence="3" key="1">
    <citation type="journal article" date="2019" name="Int. J. Syst. Evol. Microbiol.">
        <title>The Global Catalogue of Microorganisms (GCM) 10K type strain sequencing project: providing services to taxonomists for standard genome sequencing and annotation.</title>
        <authorList>
            <consortium name="The Broad Institute Genomics Platform"/>
            <consortium name="The Broad Institute Genome Sequencing Center for Infectious Disease"/>
            <person name="Wu L."/>
            <person name="Ma J."/>
        </authorList>
    </citation>
    <scope>NUCLEOTIDE SEQUENCE [LARGE SCALE GENOMIC DNA]</scope>
    <source>
        <strain evidence="3">JCM 16544</strain>
    </source>
</reference>
<protein>
    <submittedName>
        <fullName evidence="2">Alpha/beta hydrolase</fullName>
    </submittedName>
</protein>
<evidence type="ECO:0000313" key="2">
    <source>
        <dbReference type="EMBL" id="GAA3622154.1"/>
    </source>
</evidence>
<dbReference type="Proteomes" id="UP001501697">
    <property type="component" value="Unassembled WGS sequence"/>
</dbReference>
<dbReference type="SUPFAM" id="SSF53474">
    <property type="entry name" value="alpha/beta-Hydrolases"/>
    <property type="match status" value="1"/>
</dbReference>